<evidence type="ECO:0000313" key="2">
    <source>
        <dbReference type="Proteomes" id="UP000235777"/>
    </source>
</evidence>
<comment type="caution">
    <text evidence="1">The sequence shown here is derived from an EMBL/GenBank/DDBJ whole genome shotgun (WGS) entry which is preliminary data.</text>
</comment>
<evidence type="ECO:0000313" key="1">
    <source>
        <dbReference type="EMBL" id="PMS38407.1"/>
    </source>
</evidence>
<dbReference type="RefSeq" id="WP_018439668.1">
    <property type="nucleotide sequence ID" value="NZ_KB890165.1"/>
</dbReference>
<reference evidence="1 2" key="1">
    <citation type="submission" date="2018-01" db="EMBL/GenBank/DDBJ databases">
        <title>Whole genome analyses suggest that Burkholderia sensu lato contains two further novel genera in the rhizoxinica-symbiotica group Mycetohabitans gen. nov., and Trinickia gen. nov.: implications for the evolution of diazotrophy and nodulation in the Burkholderiaceae.</title>
        <authorList>
            <person name="Estrada-de los Santos P."/>
            <person name="Palmer M."/>
            <person name="Chavez-Ramirez B."/>
            <person name="Beukes C."/>
            <person name="Steenkamp E.T."/>
            <person name="Hirsch A.M."/>
            <person name="Manyaka P."/>
            <person name="Maluk M."/>
            <person name="Lafos M."/>
            <person name="Crook M."/>
            <person name="Gross E."/>
            <person name="Simon M.F."/>
            <person name="Bueno dos Reis Junior F."/>
            <person name="Poole P.S."/>
            <person name="Venter S.N."/>
            <person name="James E.K."/>
        </authorList>
    </citation>
    <scope>NUCLEOTIDE SEQUENCE [LARGE SCALE GENOMIC DNA]</scope>
    <source>
        <strain evidence="1 2">JPY 581</strain>
    </source>
</reference>
<dbReference type="OrthoDB" id="8985246at2"/>
<organism evidence="1 2">
    <name type="scientific">Trinickia symbiotica</name>
    <dbReference type="NCBI Taxonomy" id="863227"/>
    <lineage>
        <taxon>Bacteria</taxon>
        <taxon>Pseudomonadati</taxon>
        <taxon>Pseudomonadota</taxon>
        <taxon>Betaproteobacteria</taxon>
        <taxon>Burkholderiales</taxon>
        <taxon>Burkholderiaceae</taxon>
        <taxon>Trinickia</taxon>
    </lineage>
</organism>
<sequence>MHPANLIDDIRTPAQTSTWKTTDLPTLAALPVAARLEAFGPLPDALLALLREGAVRLLDSDMIIRQRRLGDVALPEIEEGASTELRHDESALAEAVLEQIAQQGLADHFKPFMRSFIRIMFALFFTPDQYERACACLDDGYHFSFLMSDAGGPTLAGWQSVARNDQGRIRLTVDKVWGIEAHREGMAVIAARLPGVFFPAAYLVWPEQYRSLRRVSYGEPFLDGRLQLGNVNGEVEVGAGDRLKIGGPTVFNKYLTIVRPFFVRALMAHLEWLASEGRLTLDERAGDAMRFIADAARQQTRSQVYSFGSVQRVLALKFASNELLSGLVRSGAVREFGDERDLLAFSKMEGSSYRCYHELRTSFKGV</sequence>
<name>A0A2N7X9X4_9BURK</name>
<accession>A0A2N7X9X4</accession>
<protein>
    <submittedName>
        <fullName evidence="1">Uncharacterized protein</fullName>
    </submittedName>
</protein>
<gene>
    <name evidence="1" type="ORF">C0Z20_00500</name>
</gene>
<dbReference type="Proteomes" id="UP000235777">
    <property type="component" value="Unassembled WGS sequence"/>
</dbReference>
<dbReference type="STRING" id="863227.GCA_000373005_01136"/>
<proteinExistence type="predicted"/>
<dbReference type="AlphaFoldDB" id="A0A2N7X9X4"/>
<keyword evidence="2" id="KW-1185">Reference proteome</keyword>
<dbReference type="EMBL" id="PNYC01000001">
    <property type="protein sequence ID" value="PMS38407.1"/>
    <property type="molecule type" value="Genomic_DNA"/>
</dbReference>